<dbReference type="Ensembl" id="ENSCCRT00000154691.1">
    <property type="protein sequence ID" value="ENSCCRP00000156865.1"/>
    <property type="gene ID" value="ENSCCRG00000052997.1"/>
</dbReference>
<feature type="domain" description="Nucleolar 27S pre-rRNA processing Urb2/Npa2 C-terminal" evidence="1">
    <location>
        <begin position="95"/>
        <end position="261"/>
    </location>
</feature>
<keyword evidence="3" id="KW-1185">Reference proteome</keyword>
<dbReference type="Proteomes" id="UP001108240">
    <property type="component" value="Unplaced"/>
</dbReference>
<protein>
    <recommendedName>
        <fullName evidence="1">Nucleolar 27S pre-rRNA processing Urb2/Npa2 C-terminal domain-containing protein</fullName>
    </recommendedName>
</protein>
<name>A0A9J8BUQ2_CYPCA</name>
<accession>A0A9J8BUQ2</accession>
<dbReference type="GO" id="GO:0005730">
    <property type="term" value="C:nucleolus"/>
    <property type="evidence" value="ECO:0007669"/>
    <property type="project" value="TreeGrafter"/>
</dbReference>
<dbReference type="PANTHER" id="PTHR15682">
    <property type="entry name" value="UNHEALTHY RIBOSOME BIOGENESIS PROTEIN 2 HOMOLOG"/>
    <property type="match status" value="1"/>
</dbReference>
<proteinExistence type="predicted"/>
<evidence type="ECO:0000259" key="1">
    <source>
        <dbReference type="Pfam" id="PF10441"/>
    </source>
</evidence>
<dbReference type="GeneTree" id="ENSGT00390000009258"/>
<dbReference type="OMA" id="WAYLDEI"/>
<reference evidence="2" key="1">
    <citation type="submission" date="2025-08" db="UniProtKB">
        <authorList>
            <consortium name="Ensembl"/>
        </authorList>
    </citation>
    <scope>IDENTIFICATION</scope>
</reference>
<dbReference type="InterPro" id="IPR018849">
    <property type="entry name" value="Urb2/Npa2_C"/>
</dbReference>
<evidence type="ECO:0000313" key="2">
    <source>
        <dbReference type="Ensembl" id="ENSCCRP00000156865.1"/>
    </source>
</evidence>
<dbReference type="PANTHER" id="PTHR15682:SF2">
    <property type="entry name" value="UNHEALTHY RIBOSOME BIOGENESIS PROTEIN 2 HOMOLOG"/>
    <property type="match status" value="1"/>
</dbReference>
<dbReference type="InterPro" id="IPR052609">
    <property type="entry name" value="Ribosome_Biogenesis_Reg"/>
</dbReference>
<evidence type="ECO:0000313" key="3">
    <source>
        <dbReference type="Proteomes" id="UP001108240"/>
    </source>
</evidence>
<reference evidence="2" key="2">
    <citation type="submission" date="2025-09" db="UniProtKB">
        <authorList>
            <consortium name="Ensembl"/>
        </authorList>
    </citation>
    <scope>IDENTIFICATION</scope>
</reference>
<dbReference type="GO" id="GO:0042254">
    <property type="term" value="P:ribosome biogenesis"/>
    <property type="evidence" value="ECO:0007669"/>
    <property type="project" value="TreeGrafter"/>
</dbReference>
<dbReference type="Pfam" id="PF10441">
    <property type="entry name" value="Urb2"/>
    <property type="match status" value="1"/>
</dbReference>
<sequence>MAGIYCGIHLKLTSPRTPCPDKPKLVLFDWTSHALTCFYSKKVDIPSEVLEALWAYLDEILHSRKLHNVLSQGKPISLRLTLAQVFTTYWFLVTSNLPLTTPYLETLTVLLREAKISNPHHVIVVLGTLQFAIHEALFTVIHCYPQDFKFSLFRLVSSVMHEGRQRGDSDRASEKDKESLLKCATLVERMYTHIANAYVSELQRVTLQPEIKAHLTEGIYCILDHCVEQDIKFLNTTLQMGVKEVFSELYNSYTHYHKSQRQGEEKYTV</sequence>
<organism evidence="2 3">
    <name type="scientific">Cyprinus carpio carpio</name>
    <dbReference type="NCBI Taxonomy" id="630221"/>
    <lineage>
        <taxon>Eukaryota</taxon>
        <taxon>Metazoa</taxon>
        <taxon>Chordata</taxon>
        <taxon>Craniata</taxon>
        <taxon>Vertebrata</taxon>
        <taxon>Euteleostomi</taxon>
        <taxon>Actinopterygii</taxon>
        <taxon>Neopterygii</taxon>
        <taxon>Teleostei</taxon>
        <taxon>Ostariophysi</taxon>
        <taxon>Cypriniformes</taxon>
        <taxon>Cyprinidae</taxon>
        <taxon>Cyprininae</taxon>
        <taxon>Cyprinus</taxon>
    </lineage>
</organism>
<dbReference type="AlphaFoldDB" id="A0A9J8BUQ2"/>